<dbReference type="RefSeq" id="WP_219066316.1">
    <property type="nucleotide sequence ID" value="NZ_CAJUXY010000006.1"/>
</dbReference>
<dbReference type="Pfam" id="PF07929">
    <property type="entry name" value="PRiA4_ORF3"/>
    <property type="match status" value="1"/>
</dbReference>
<evidence type="ECO:0000313" key="3">
    <source>
        <dbReference type="Proteomes" id="UP001056610"/>
    </source>
</evidence>
<dbReference type="EMBL" id="CP097320">
    <property type="protein sequence ID" value="UQX12089.1"/>
    <property type="molecule type" value="Genomic_DNA"/>
</dbReference>
<keyword evidence="3" id="KW-1185">Reference proteome</keyword>
<dbReference type="Proteomes" id="UP001056610">
    <property type="component" value="Chromosome"/>
</dbReference>
<dbReference type="PANTHER" id="PTHR41878">
    <property type="entry name" value="LEXA REPRESSOR-RELATED"/>
    <property type="match status" value="1"/>
</dbReference>
<accession>A0ABY4QMI9</accession>
<evidence type="ECO:0000259" key="1">
    <source>
        <dbReference type="Pfam" id="PF07929"/>
    </source>
</evidence>
<name>A0ABY4QMI9_9MYCO</name>
<organism evidence="2 3">
    <name type="scientific">Candidatus Mycobacterium methanotrophicum</name>
    <dbReference type="NCBI Taxonomy" id="2943498"/>
    <lineage>
        <taxon>Bacteria</taxon>
        <taxon>Bacillati</taxon>
        <taxon>Actinomycetota</taxon>
        <taxon>Actinomycetes</taxon>
        <taxon>Mycobacteriales</taxon>
        <taxon>Mycobacteriaceae</taxon>
        <taxon>Mycobacterium</taxon>
    </lineage>
</organism>
<proteinExistence type="predicted"/>
<dbReference type="InterPro" id="IPR012912">
    <property type="entry name" value="Plasmid_pRiA4b_Orf3-like"/>
</dbReference>
<dbReference type="PANTHER" id="PTHR41878:SF1">
    <property type="entry name" value="TNPR PROTEIN"/>
    <property type="match status" value="1"/>
</dbReference>
<evidence type="ECO:0000313" key="2">
    <source>
        <dbReference type="EMBL" id="UQX12089.1"/>
    </source>
</evidence>
<protein>
    <submittedName>
        <fullName evidence="2">Plasmid pRiA4b ORF-3 family protein</fullName>
    </submittedName>
</protein>
<reference evidence="2" key="1">
    <citation type="submission" date="2022-05" db="EMBL/GenBank/DDBJ databases">
        <title>A methanotrophic Mycobacterium dominates a cave microbial ecosystem.</title>
        <authorList>
            <person name="Van Spanning R.J.M."/>
            <person name="Guan Q."/>
            <person name="Melkonian C."/>
            <person name="Gallant J."/>
            <person name="Polerecky L."/>
            <person name="Flot J.-F."/>
            <person name="Brandt B.W."/>
            <person name="Braster M."/>
            <person name="Iturbe Espinoza P."/>
            <person name="Aerts J."/>
            <person name="Meima-Franke M."/>
            <person name="Piersma S.R."/>
            <person name="Bunduc C."/>
            <person name="Ummels R."/>
            <person name="Pain A."/>
            <person name="Fleming E.J."/>
            <person name="van der Wel N."/>
            <person name="Gherman V.D."/>
            <person name="Sarbu S.M."/>
            <person name="Bodelier P.L.E."/>
            <person name="Bitter W."/>
        </authorList>
    </citation>
    <scope>NUCLEOTIDE SEQUENCE</scope>
    <source>
        <strain evidence="2">Sulfur Cave</strain>
    </source>
</reference>
<gene>
    <name evidence="2" type="ORF">M5I08_07135</name>
</gene>
<sequence length="370" mass="40864">MKTTRLRVELRYVEPAVVRVIDVPATATLPELHDALQAVIGWTDSHLHQFVTPEATYGMEIPGEEVWPEDQRDETGALISDLGTEFEYLYDFGDGWTHRVEVLGPGDSAPGCVDGYGACPPEDCGGPGGYTELLDALADPTHPEHEHLRGWVGNRLRPFDRAATDQRVRQVVGVAPESVRLLLDLAAERIKLTPGGRLPRTVVRGMQQHRPRWHPLGRPAATEDDLWPLVALHDLLRRVGLLRLRHGVLAPTRAAGDDLAVVRRLRTAFEPNTFATEITELTIGVVAAHGSLPRTQLAAQVHQLLGRGWQRDGQPVTEQDVADAIVHVSPIMRGLDLIDDTNWHAWTLGPSARSLLPRASMLAEFLTNDE</sequence>
<feature type="domain" description="Plasmid pRiA4b Orf3-like" evidence="1">
    <location>
        <begin position="3"/>
        <end position="165"/>
    </location>
</feature>